<dbReference type="InterPro" id="IPR002455">
    <property type="entry name" value="GPCR3_GABA-B"/>
</dbReference>
<dbReference type="PANTHER" id="PTHR10519">
    <property type="entry name" value="GABA-B RECEPTOR"/>
    <property type="match status" value="1"/>
</dbReference>
<keyword evidence="8" id="KW-0807">Transducer</keyword>
<evidence type="ECO:0000256" key="4">
    <source>
        <dbReference type="ARBA" id="ARBA00023040"/>
    </source>
</evidence>
<evidence type="ECO:0000313" key="10">
    <source>
        <dbReference type="EMBL" id="KAH3804299.1"/>
    </source>
</evidence>
<dbReference type="InterPro" id="IPR001828">
    <property type="entry name" value="ANF_lig-bd_rcpt"/>
</dbReference>
<proteinExistence type="predicted"/>
<organism evidence="10 11">
    <name type="scientific">Dreissena polymorpha</name>
    <name type="common">Zebra mussel</name>
    <name type="synonym">Mytilus polymorpha</name>
    <dbReference type="NCBI Taxonomy" id="45954"/>
    <lineage>
        <taxon>Eukaryota</taxon>
        <taxon>Metazoa</taxon>
        <taxon>Spiralia</taxon>
        <taxon>Lophotrochozoa</taxon>
        <taxon>Mollusca</taxon>
        <taxon>Bivalvia</taxon>
        <taxon>Autobranchia</taxon>
        <taxon>Heteroconchia</taxon>
        <taxon>Euheterodonta</taxon>
        <taxon>Imparidentia</taxon>
        <taxon>Neoheterodontei</taxon>
        <taxon>Myida</taxon>
        <taxon>Dreissenoidea</taxon>
        <taxon>Dreissenidae</taxon>
        <taxon>Dreissena</taxon>
    </lineage>
</organism>
<keyword evidence="6" id="KW-0675">Receptor</keyword>
<dbReference type="InterPro" id="IPR028082">
    <property type="entry name" value="Peripla_BP_I"/>
</dbReference>
<dbReference type="Gene3D" id="3.40.50.2300">
    <property type="match status" value="1"/>
</dbReference>
<keyword evidence="7" id="KW-0325">Glycoprotein</keyword>
<keyword evidence="3" id="KW-1133">Transmembrane helix</keyword>
<reference evidence="10" key="1">
    <citation type="journal article" date="2019" name="bioRxiv">
        <title>The Genome of the Zebra Mussel, Dreissena polymorpha: A Resource for Invasive Species Research.</title>
        <authorList>
            <person name="McCartney M.A."/>
            <person name="Auch B."/>
            <person name="Kono T."/>
            <person name="Mallez S."/>
            <person name="Zhang Y."/>
            <person name="Obille A."/>
            <person name="Becker A."/>
            <person name="Abrahante J.E."/>
            <person name="Garbe J."/>
            <person name="Badalamenti J.P."/>
            <person name="Herman A."/>
            <person name="Mangelson H."/>
            <person name="Liachko I."/>
            <person name="Sullivan S."/>
            <person name="Sone E.D."/>
            <person name="Koren S."/>
            <person name="Silverstein K.A.T."/>
            <person name="Beckman K.B."/>
            <person name="Gohl D.M."/>
        </authorList>
    </citation>
    <scope>NUCLEOTIDE SEQUENCE</scope>
    <source>
        <strain evidence="10">Duluth1</strain>
        <tissue evidence="10">Whole animal</tissue>
    </source>
</reference>
<evidence type="ECO:0000313" key="11">
    <source>
        <dbReference type="Proteomes" id="UP000828390"/>
    </source>
</evidence>
<evidence type="ECO:0000256" key="7">
    <source>
        <dbReference type="ARBA" id="ARBA00023180"/>
    </source>
</evidence>
<keyword evidence="11" id="KW-1185">Reference proteome</keyword>
<sequence>MKELNVRKVDVIAGMPITVGSTPVLQQLESLDARIIVVSASQKTTLEIVCNAYKLGLYGKQFVWIFTEKYSDEFWKVGDVNCTEEERQRAVEGAFFCNTVNDKPFKEKGIANITCKENR</sequence>
<dbReference type="GO" id="GO:0004965">
    <property type="term" value="F:G protein-coupled GABA receptor activity"/>
    <property type="evidence" value="ECO:0007669"/>
    <property type="project" value="InterPro"/>
</dbReference>
<keyword evidence="5" id="KW-0472">Membrane</keyword>
<dbReference type="AlphaFoldDB" id="A0A9D4FVE2"/>
<dbReference type="PANTHER" id="PTHR10519:SF74">
    <property type="entry name" value="GAMMA-AMINOBUTYRIC ACID TYPE B RECEPTOR SUBUNIT 2"/>
    <property type="match status" value="1"/>
</dbReference>
<evidence type="ECO:0000256" key="2">
    <source>
        <dbReference type="ARBA" id="ARBA00022692"/>
    </source>
</evidence>
<keyword evidence="4" id="KW-0297">G-protein coupled receptor</keyword>
<evidence type="ECO:0000256" key="6">
    <source>
        <dbReference type="ARBA" id="ARBA00023170"/>
    </source>
</evidence>
<evidence type="ECO:0000256" key="1">
    <source>
        <dbReference type="ARBA" id="ARBA00004370"/>
    </source>
</evidence>
<protein>
    <recommendedName>
        <fullName evidence="9">Receptor ligand binding region domain-containing protein</fullName>
    </recommendedName>
</protein>
<reference evidence="10" key="2">
    <citation type="submission" date="2020-11" db="EMBL/GenBank/DDBJ databases">
        <authorList>
            <person name="McCartney M.A."/>
            <person name="Auch B."/>
            <person name="Kono T."/>
            <person name="Mallez S."/>
            <person name="Becker A."/>
            <person name="Gohl D.M."/>
            <person name="Silverstein K.A.T."/>
            <person name="Koren S."/>
            <person name="Bechman K.B."/>
            <person name="Herman A."/>
            <person name="Abrahante J.E."/>
            <person name="Garbe J."/>
        </authorList>
    </citation>
    <scope>NUCLEOTIDE SEQUENCE</scope>
    <source>
        <strain evidence="10">Duluth1</strain>
        <tissue evidence="10">Whole animal</tissue>
    </source>
</reference>
<evidence type="ECO:0000259" key="9">
    <source>
        <dbReference type="Pfam" id="PF01094"/>
    </source>
</evidence>
<comment type="subcellular location">
    <subcellularLocation>
        <location evidence="1">Membrane</location>
    </subcellularLocation>
</comment>
<evidence type="ECO:0000256" key="5">
    <source>
        <dbReference type="ARBA" id="ARBA00023136"/>
    </source>
</evidence>
<evidence type="ECO:0000256" key="3">
    <source>
        <dbReference type="ARBA" id="ARBA00022989"/>
    </source>
</evidence>
<keyword evidence="2" id="KW-0812">Transmembrane</keyword>
<feature type="domain" description="Receptor ligand binding region" evidence="9">
    <location>
        <begin position="4"/>
        <end position="79"/>
    </location>
</feature>
<dbReference type="Pfam" id="PF01094">
    <property type="entry name" value="ANF_receptor"/>
    <property type="match status" value="1"/>
</dbReference>
<evidence type="ECO:0000256" key="8">
    <source>
        <dbReference type="ARBA" id="ARBA00023224"/>
    </source>
</evidence>
<dbReference type="Proteomes" id="UP000828390">
    <property type="component" value="Unassembled WGS sequence"/>
</dbReference>
<dbReference type="EMBL" id="JAIWYP010000006">
    <property type="protein sequence ID" value="KAH3804299.1"/>
    <property type="molecule type" value="Genomic_DNA"/>
</dbReference>
<accession>A0A9D4FVE2</accession>
<dbReference type="GO" id="GO:0038039">
    <property type="term" value="C:G protein-coupled receptor heterodimeric complex"/>
    <property type="evidence" value="ECO:0007669"/>
    <property type="project" value="TreeGrafter"/>
</dbReference>
<dbReference type="SUPFAM" id="SSF53822">
    <property type="entry name" value="Periplasmic binding protein-like I"/>
    <property type="match status" value="1"/>
</dbReference>
<dbReference type="GO" id="GO:0007214">
    <property type="term" value="P:gamma-aminobutyric acid signaling pathway"/>
    <property type="evidence" value="ECO:0007669"/>
    <property type="project" value="TreeGrafter"/>
</dbReference>
<gene>
    <name evidence="10" type="ORF">DPMN_132583</name>
</gene>
<comment type="caution">
    <text evidence="10">The sequence shown here is derived from an EMBL/GenBank/DDBJ whole genome shotgun (WGS) entry which is preliminary data.</text>
</comment>
<name>A0A9D4FVE2_DREPO</name>